<feature type="compositionally biased region" description="Polar residues" evidence="1">
    <location>
        <begin position="552"/>
        <end position="562"/>
    </location>
</feature>
<organism evidence="2 3">
    <name type="scientific">Mycoplasmopsis bovirhinis</name>
    <dbReference type="NCBI Taxonomy" id="29553"/>
    <lineage>
        <taxon>Bacteria</taxon>
        <taxon>Bacillati</taxon>
        <taxon>Mycoplasmatota</taxon>
        <taxon>Mycoplasmoidales</taxon>
        <taxon>Metamycoplasmataceae</taxon>
        <taxon>Mycoplasmopsis</taxon>
    </lineage>
</organism>
<feature type="compositionally biased region" description="Basic and acidic residues" evidence="1">
    <location>
        <begin position="288"/>
        <end position="298"/>
    </location>
</feature>
<feature type="region of interest" description="Disordered" evidence="1">
    <location>
        <begin position="440"/>
        <end position="613"/>
    </location>
</feature>
<feature type="compositionally biased region" description="Basic and acidic residues" evidence="1">
    <location>
        <begin position="306"/>
        <end position="319"/>
    </location>
</feature>
<reference evidence="2 3" key="1">
    <citation type="submission" date="2019-01" db="EMBL/GenBank/DDBJ databases">
        <authorList>
            <consortium name="Pathogen Informatics"/>
        </authorList>
    </citation>
    <scope>NUCLEOTIDE SEQUENCE [LARGE SCALE GENOMIC DNA]</scope>
    <source>
        <strain evidence="2 3">NCTC10118</strain>
    </source>
</reference>
<gene>
    <name evidence="2" type="ORF">NCTC10118_00155</name>
</gene>
<feature type="compositionally biased region" description="Low complexity" evidence="1">
    <location>
        <begin position="542"/>
        <end position="551"/>
    </location>
</feature>
<feature type="region of interest" description="Disordered" evidence="1">
    <location>
        <begin position="215"/>
        <end position="321"/>
    </location>
</feature>
<feature type="compositionally biased region" description="Basic and acidic residues" evidence="1">
    <location>
        <begin position="444"/>
        <end position="459"/>
    </location>
</feature>
<proteinExistence type="predicted"/>
<evidence type="ECO:0000256" key="1">
    <source>
        <dbReference type="SAM" id="MobiDB-lite"/>
    </source>
</evidence>
<feature type="compositionally biased region" description="Low complexity" evidence="1">
    <location>
        <begin position="461"/>
        <end position="472"/>
    </location>
</feature>
<feature type="compositionally biased region" description="Low complexity" evidence="1">
    <location>
        <begin position="563"/>
        <end position="599"/>
    </location>
</feature>
<dbReference type="AlphaFoldDB" id="A0A449ACQ5"/>
<dbReference type="EMBL" id="LR214972">
    <property type="protein sequence ID" value="VEU62831.1"/>
    <property type="molecule type" value="Genomic_DNA"/>
</dbReference>
<keyword evidence="3" id="KW-1185">Reference proteome</keyword>
<evidence type="ECO:0000313" key="3">
    <source>
        <dbReference type="Proteomes" id="UP000289952"/>
    </source>
</evidence>
<dbReference type="Proteomes" id="UP000289952">
    <property type="component" value="Chromosome"/>
</dbReference>
<name>A0A449ACQ5_9BACT</name>
<accession>A0A449ACQ5</accession>
<dbReference type="RefSeq" id="WP_129621031.1">
    <property type="nucleotide sequence ID" value="NZ_LR214972.1"/>
</dbReference>
<sequence length="728" mass="83677">MKGPNTVKKLKAIFLKLNLVTIPLTLFVSSCAKLQKEDNEQENTKEKSSSVITSPTLPVLNVQLQLKTEQENKLNNYGKRNNKILKTSENKRLFDSINKGYKLAYSPYSKVIIFWDKDEEIEYADIDYDHNTIIKAEDLDDDYMIVNHLNPSLDGEPNYLLNYQINNNNLILNYKLATKKDDKYYYSSNFFSQTLVITKPKEDKNEDQSHNELLEKTINSSEDKKNKSSDQKKDNNSEDDQKTFNSKQDKLNDQDKEKSKNEPVNKNTTTEDNKTEEFKSNNQNIDSSKNEDDLDKNTDTNQLENSEAKQTTEESKNQESDAQNQAILILNNTDQNFGKIFDDMLNVYKSKNSNKTKYETGKIVTMQWYVLTTKRPKPFLSISGSGGKNAIFYINDGFDPNWKKDQKFDSSYDEGSRTLNITYTISGNTYRQKFIVPEPIPIEQRQENQEKNTIEDNAKINKNPSNNESEPTSNKEEKDSLDPNQNQNTNKNSTDTYELGASKQNNESLSQEDSNTKTNSQNTMEKSNSDQTSNIDARQPDNSNSSEINSNQQGDKNQNPSETTNTDDTNSQSNQDNNQTQNLTNDTVSENSKNSNENQINEEENEQKNRQEGGLLVLSTEENFGKIFDDMLEKYKTNKTYKNKWESKKELTLQWYKKTKSRPTPFLSLASSKGKNAVFYIKDSQDPSWKDNKTIKSTYDESSRTLTITYDIKGSTYTQFVIIPNATN</sequence>
<feature type="compositionally biased region" description="Polar residues" evidence="1">
    <location>
        <begin position="482"/>
        <end position="536"/>
    </location>
</feature>
<feature type="compositionally biased region" description="Basic and acidic residues" evidence="1">
    <location>
        <begin position="215"/>
        <end position="279"/>
    </location>
</feature>
<dbReference type="PROSITE" id="PS51257">
    <property type="entry name" value="PROKAR_LIPOPROTEIN"/>
    <property type="match status" value="1"/>
</dbReference>
<evidence type="ECO:0008006" key="4">
    <source>
        <dbReference type="Google" id="ProtNLM"/>
    </source>
</evidence>
<protein>
    <recommendedName>
        <fullName evidence="4">Lipoprotein</fullName>
    </recommendedName>
</protein>
<evidence type="ECO:0000313" key="2">
    <source>
        <dbReference type="EMBL" id="VEU62831.1"/>
    </source>
</evidence>